<evidence type="ECO:0000259" key="5">
    <source>
        <dbReference type="PROSITE" id="PS50109"/>
    </source>
</evidence>
<dbReference type="AlphaFoldDB" id="A0A850QMW1"/>
<dbReference type="InterPro" id="IPR005467">
    <property type="entry name" value="His_kinase_dom"/>
</dbReference>
<feature type="domain" description="Histidine kinase" evidence="5">
    <location>
        <begin position="413"/>
        <end position="644"/>
    </location>
</feature>
<dbReference type="SUPFAM" id="SSF55874">
    <property type="entry name" value="ATPase domain of HSP90 chaperone/DNA topoisomerase II/histidine kinase"/>
    <property type="match status" value="1"/>
</dbReference>
<dbReference type="SUPFAM" id="SSF47384">
    <property type="entry name" value="Homodimeric domain of signal transducing histidine kinase"/>
    <property type="match status" value="1"/>
</dbReference>
<dbReference type="SMART" id="SM00387">
    <property type="entry name" value="HATPase_c"/>
    <property type="match status" value="1"/>
</dbReference>
<dbReference type="InterPro" id="IPR036890">
    <property type="entry name" value="HATPase_C_sf"/>
</dbReference>
<dbReference type="Pfam" id="PF02518">
    <property type="entry name" value="HATPase_c"/>
    <property type="match status" value="1"/>
</dbReference>
<sequence>MKKRLERLEAVQNAVLEISRLSAACSDIVSFLQSVHQITGRIMYAANFYVALFDHATYSVRYVYEVDEFDTPLDPEQRFPLDSPEASPTAWVILNRRPLVMTAEEDAARERENKTWGSGTRAEHWMGHPLLDHQRHSLGVMVVQSYDPTHIYTEEDQKIFGLIAAHVSAALQSLFSVDRLEQAVRERTLMLEHEIEERKKAETLQRVLFQIAELSVQASEDDRKFSRLHEIISQLVPSKNFMVALFHEDSQEFSIEYSVDEVDGNSALGKRFPLGSGMTSYVIQNRQTQLINRAQLLEMIDNGTILALGSLAVYSWIGAPLIAADVVYGVIILQSYDAAVTYSEADKDLIEFVAHHVAAAFARMKADENNRIAKEQLKLQNDALNQMLTALKKAQKELVDQDRLASLGRLVAGVAHEINTPLGICVTAASHIVEELALVRKELEQEHLDESGLNQFFDVLDQSLRILMTNCLRGAALVRSFKQVAVDQSSESIREFDLRAYLDEVLLSLQPKLKGHQYKVRIDCPPGILMRTYPGAVSQILTNMLTNSLMHGFEGRDEGYILIRAHAEQDTVHMTYADDGIGMSQAALEKLFEPFYTTKRGQGGSGLGAHISYNLVTGPLGGTLNASSSPGQGLTYQMQFPRIRTALSSASRAGRVDGAA</sequence>
<dbReference type="PANTHER" id="PTHR43065:SF47">
    <property type="match status" value="1"/>
</dbReference>
<evidence type="ECO:0000256" key="2">
    <source>
        <dbReference type="ARBA" id="ARBA00012438"/>
    </source>
</evidence>
<protein>
    <recommendedName>
        <fullName evidence="2">histidine kinase</fullName>
        <ecNumber evidence="2">2.7.13.3</ecNumber>
    </recommendedName>
</protein>
<dbReference type="EC" id="2.7.13.3" evidence="2"/>
<comment type="caution">
    <text evidence="6">The sequence shown here is derived from an EMBL/GenBank/DDBJ whole genome shotgun (WGS) entry which is preliminary data.</text>
</comment>
<dbReference type="InterPro" id="IPR003594">
    <property type="entry name" value="HATPase_dom"/>
</dbReference>
<evidence type="ECO:0000313" key="7">
    <source>
        <dbReference type="Proteomes" id="UP000588051"/>
    </source>
</evidence>
<dbReference type="Proteomes" id="UP000588051">
    <property type="component" value="Unassembled WGS sequence"/>
</dbReference>
<dbReference type="InterPro" id="IPR029016">
    <property type="entry name" value="GAF-like_dom_sf"/>
</dbReference>
<dbReference type="PROSITE" id="PS50109">
    <property type="entry name" value="HIS_KIN"/>
    <property type="match status" value="1"/>
</dbReference>
<evidence type="ECO:0000256" key="1">
    <source>
        <dbReference type="ARBA" id="ARBA00000085"/>
    </source>
</evidence>
<reference evidence="6 7" key="1">
    <citation type="submission" date="2020-06" db="EMBL/GenBank/DDBJ databases">
        <authorList>
            <person name="Qiu C."/>
            <person name="Liu Z."/>
        </authorList>
    </citation>
    <scope>NUCLEOTIDE SEQUENCE [LARGE SCALE GENOMIC DNA]</scope>
    <source>
        <strain evidence="6 7">EM 1</strain>
    </source>
</reference>
<dbReference type="SUPFAM" id="SSF55781">
    <property type="entry name" value="GAF domain-like"/>
    <property type="match status" value="2"/>
</dbReference>
<comment type="catalytic activity">
    <reaction evidence="1">
        <text>ATP + protein L-histidine = ADP + protein N-phospho-L-histidine.</text>
        <dbReference type="EC" id="2.7.13.3"/>
    </reaction>
</comment>
<keyword evidence="3" id="KW-0597">Phosphoprotein</keyword>
<dbReference type="InterPro" id="IPR036097">
    <property type="entry name" value="HisK_dim/P_sf"/>
</dbReference>
<evidence type="ECO:0000256" key="4">
    <source>
        <dbReference type="SAM" id="Coils"/>
    </source>
</evidence>
<accession>A0A850QMW1</accession>
<proteinExistence type="predicted"/>
<gene>
    <name evidence="6" type="ORF">HV832_07755</name>
</gene>
<dbReference type="Gene3D" id="3.30.450.40">
    <property type="match status" value="2"/>
</dbReference>
<dbReference type="CDD" id="cd00075">
    <property type="entry name" value="HATPase"/>
    <property type="match status" value="1"/>
</dbReference>
<evidence type="ECO:0000256" key="3">
    <source>
        <dbReference type="ARBA" id="ARBA00022553"/>
    </source>
</evidence>
<dbReference type="InterPro" id="IPR003018">
    <property type="entry name" value="GAF"/>
</dbReference>
<dbReference type="GO" id="GO:0000155">
    <property type="term" value="F:phosphorelay sensor kinase activity"/>
    <property type="evidence" value="ECO:0007669"/>
    <property type="project" value="InterPro"/>
</dbReference>
<dbReference type="InterPro" id="IPR004358">
    <property type="entry name" value="Sig_transdc_His_kin-like_C"/>
</dbReference>
<organism evidence="6 7">
    <name type="scientific">Undibacterium oligocarboniphilum</name>
    <dbReference type="NCBI Taxonomy" id="666702"/>
    <lineage>
        <taxon>Bacteria</taxon>
        <taxon>Pseudomonadati</taxon>
        <taxon>Pseudomonadota</taxon>
        <taxon>Betaproteobacteria</taxon>
        <taxon>Burkholderiales</taxon>
        <taxon>Oxalobacteraceae</taxon>
        <taxon>Undibacterium</taxon>
    </lineage>
</organism>
<keyword evidence="7" id="KW-1185">Reference proteome</keyword>
<evidence type="ECO:0000313" key="6">
    <source>
        <dbReference type="EMBL" id="NVO77724.1"/>
    </source>
</evidence>
<dbReference type="Gene3D" id="1.10.287.130">
    <property type="match status" value="1"/>
</dbReference>
<dbReference type="Gene3D" id="3.30.565.10">
    <property type="entry name" value="Histidine kinase-like ATPase, C-terminal domain"/>
    <property type="match status" value="1"/>
</dbReference>
<dbReference type="PRINTS" id="PR00344">
    <property type="entry name" value="BCTRLSENSOR"/>
</dbReference>
<name>A0A850QMW1_9BURK</name>
<dbReference type="EMBL" id="JABXYJ010000004">
    <property type="protein sequence ID" value="NVO77724.1"/>
    <property type="molecule type" value="Genomic_DNA"/>
</dbReference>
<dbReference type="PANTHER" id="PTHR43065">
    <property type="entry name" value="SENSOR HISTIDINE KINASE"/>
    <property type="match status" value="1"/>
</dbReference>
<dbReference type="Pfam" id="PF13185">
    <property type="entry name" value="GAF_2"/>
    <property type="match status" value="2"/>
</dbReference>
<keyword evidence="4" id="KW-0175">Coiled coil</keyword>
<dbReference type="InterPro" id="IPR003661">
    <property type="entry name" value="HisK_dim/P_dom"/>
</dbReference>
<dbReference type="CDD" id="cd00082">
    <property type="entry name" value="HisKA"/>
    <property type="match status" value="1"/>
</dbReference>
<feature type="coiled-coil region" evidence="4">
    <location>
        <begin position="374"/>
        <end position="404"/>
    </location>
</feature>
<dbReference type="SMART" id="SM00065">
    <property type="entry name" value="GAF"/>
    <property type="match status" value="2"/>
</dbReference>